<gene>
    <name evidence="1" type="ORF">F444_03961</name>
</gene>
<dbReference type="AlphaFoldDB" id="A0A081ASD9"/>
<reference evidence="1 2" key="1">
    <citation type="submission" date="2013-11" db="EMBL/GenBank/DDBJ databases">
        <title>The Genome Sequence of Phytophthora parasitica P1976.</title>
        <authorList>
            <consortium name="The Broad Institute Genomics Platform"/>
            <person name="Russ C."/>
            <person name="Tyler B."/>
            <person name="Panabieres F."/>
            <person name="Shan W."/>
            <person name="Tripathy S."/>
            <person name="Grunwald N."/>
            <person name="Machado M."/>
            <person name="Johnson C.S."/>
            <person name="Walker B."/>
            <person name="Young S."/>
            <person name="Zeng Q."/>
            <person name="Gargeya S."/>
            <person name="Fitzgerald M."/>
            <person name="Haas B."/>
            <person name="Abouelleil A."/>
            <person name="Allen A.W."/>
            <person name="Alvarado L."/>
            <person name="Arachchi H.M."/>
            <person name="Berlin A.M."/>
            <person name="Chapman S.B."/>
            <person name="Gainer-Dewar J."/>
            <person name="Goldberg J."/>
            <person name="Griggs A."/>
            <person name="Gujja S."/>
            <person name="Hansen M."/>
            <person name="Howarth C."/>
            <person name="Imamovic A."/>
            <person name="Ireland A."/>
            <person name="Larimer J."/>
            <person name="McCowan C."/>
            <person name="Murphy C."/>
            <person name="Pearson M."/>
            <person name="Poon T.W."/>
            <person name="Priest M."/>
            <person name="Roberts A."/>
            <person name="Saif S."/>
            <person name="Shea T."/>
            <person name="Sisk P."/>
            <person name="Sykes S."/>
            <person name="Wortman J."/>
            <person name="Nusbaum C."/>
            <person name="Birren B."/>
        </authorList>
    </citation>
    <scope>NUCLEOTIDE SEQUENCE [LARGE SCALE GENOMIC DNA]</scope>
    <source>
        <strain evidence="1 2">P1976</strain>
    </source>
</reference>
<organism evidence="1 2">
    <name type="scientific">Phytophthora nicotianae P1976</name>
    <dbReference type="NCBI Taxonomy" id="1317066"/>
    <lineage>
        <taxon>Eukaryota</taxon>
        <taxon>Sar</taxon>
        <taxon>Stramenopiles</taxon>
        <taxon>Oomycota</taxon>
        <taxon>Peronosporomycetes</taxon>
        <taxon>Peronosporales</taxon>
        <taxon>Peronosporaceae</taxon>
        <taxon>Phytophthora</taxon>
    </lineage>
</organism>
<dbReference type="EMBL" id="ANJA01000801">
    <property type="protein sequence ID" value="ETO81800.1"/>
    <property type="molecule type" value="Genomic_DNA"/>
</dbReference>
<protein>
    <submittedName>
        <fullName evidence="1">Uncharacterized protein</fullName>
    </submittedName>
</protein>
<proteinExistence type="predicted"/>
<name>A0A081ASD9_PHYNI</name>
<dbReference type="Proteomes" id="UP000028582">
    <property type="component" value="Unassembled WGS sequence"/>
</dbReference>
<comment type="caution">
    <text evidence="1">The sequence shown here is derived from an EMBL/GenBank/DDBJ whole genome shotgun (WGS) entry which is preliminary data.</text>
</comment>
<sequence>MKAALSNRTPTAQVFYLLVSPSLTSFRSVGQLEMLVVNNTETVYRCCGCEASLATMDTALTADTAAPVVVADRTPSASLDVVVSAAAANSDGSPVSALDAA</sequence>
<evidence type="ECO:0000313" key="2">
    <source>
        <dbReference type="Proteomes" id="UP000028582"/>
    </source>
</evidence>
<accession>A0A081ASD9</accession>
<evidence type="ECO:0000313" key="1">
    <source>
        <dbReference type="EMBL" id="ETO81800.1"/>
    </source>
</evidence>